<dbReference type="Pfam" id="PF00528">
    <property type="entry name" value="BPD_transp_1"/>
    <property type="match status" value="1"/>
</dbReference>
<gene>
    <name evidence="9" type="ORF">CXP39_01075</name>
</gene>
<comment type="similarity">
    <text evidence="7">Belongs to the binding-protein-dependent transport system permease family.</text>
</comment>
<keyword evidence="6 7" id="KW-0472">Membrane</keyword>
<dbReference type="Proteomes" id="UP000233419">
    <property type="component" value="Chromosome"/>
</dbReference>
<keyword evidence="4 7" id="KW-0812">Transmembrane</keyword>
<dbReference type="CDD" id="cd06261">
    <property type="entry name" value="TM_PBP2"/>
    <property type="match status" value="1"/>
</dbReference>
<dbReference type="PANTHER" id="PTHR30465">
    <property type="entry name" value="INNER MEMBRANE ABC TRANSPORTER"/>
    <property type="match status" value="1"/>
</dbReference>
<evidence type="ECO:0000256" key="2">
    <source>
        <dbReference type="ARBA" id="ARBA00022448"/>
    </source>
</evidence>
<dbReference type="GO" id="GO:0005886">
    <property type="term" value="C:plasma membrane"/>
    <property type="evidence" value="ECO:0007669"/>
    <property type="project" value="UniProtKB-SubCell"/>
</dbReference>
<dbReference type="KEGG" id="msyr:CXP39_01075"/>
<comment type="subcellular location">
    <subcellularLocation>
        <location evidence="1 7">Cell membrane</location>
        <topology evidence="1 7">Multi-pass membrane protein</topology>
    </subcellularLocation>
</comment>
<dbReference type="InterPro" id="IPR000515">
    <property type="entry name" value="MetI-like"/>
</dbReference>
<evidence type="ECO:0000256" key="1">
    <source>
        <dbReference type="ARBA" id="ARBA00004651"/>
    </source>
</evidence>
<feature type="domain" description="ABC transmembrane type-1" evidence="8">
    <location>
        <begin position="195"/>
        <end position="397"/>
    </location>
</feature>
<reference evidence="9 10" key="1">
    <citation type="submission" date="2017-12" db="EMBL/GenBank/DDBJ databases">
        <title>Mesoplasma syrphidae YJS, Complete Genome.</title>
        <authorList>
            <person name="Knight T.F."/>
            <person name="Citino T."/>
            <person name="Rubinstein R."/>
            <person name="Neuschaefer Z."/>
        </authorList>
    </citation>
    <scope>NUCLEOTIDE SEQUENCE [LARGE SCALE GENOMIC DNA]</scope>
    <source>
        <strain evidence="9 10">YJS</strain>
    </source>
</reference>
<name>A0A2K9C537_9MOLU</name>
<protein>
    <submittedName>
        <fullName evidence="9">ABC transporter permease</fullName>
    </submittedName>
</protein>
<dbReference type="PROSITE" id="PS50928">
    <property type="entry name" value="ABC_TM1"/>
    <property type="match status" value="1"/>
</dbReference>
<feature type="transmembrane region" description="Helical" evidence="7">
    <location>
        <begin position="376"/>
        <end position="400"/>
    </location>
</feature>
<evidence type="ECO:0000256" key="4">
    <source>
        <dbReference type="ARBA" id="ARBA00022692"/>
    </source>
</evidence>
<dbReference type="PANTHER" id="PTHR30465:SF0">
    <property type="entry name" value="OLIGOPEPTIDE TRANSPORT SYSTEM PERMEASE PROTEIN APPB"/>
    <property type="match status" value="1"/>
</dbReference>
<proteinExistence type="inferred from homology"/>
<keyword evidence="2 7" id="KW-0813">Transport</keyword>
<accession>A0A2K9C537</accession>
<feature type="transmembrane region" description="Helical" evidence="7">
    <location>
        <begin position="197"/>
        <end position="219"/>
    </location>
</feature>
<feature type="transmembrane region" description="Helical" evidence="7">
    <location>
        <begin position="65"/>
        <end position="87"/>
    </location>
</feature>
<sequence>MLDLTEKSKELDIAQLIDEVSSSVHETKNANSIFQRVPYYFNKWKEKIDEFKKHYPLLTYSVKRIVLSIITVYVTIAIVYCMLNFIISDSTFTLDLNDKLIAQNGGVNGEWYQNILRSRKAKLGVDKPLITQILYYWRNITPIIPKKIEIISSQPGDPITTYETVTKWFYLGLSLSRDVAGQFGKPISGIFAKAMPLSFLVGGTGTLLSFFVGIPLGILLARKKDKPLDTIITTITLALIAIPVLVIIVPFYQFTLIFLGSKTSWDSLSTIHKAFPIIAIMLLVTPGIIIETRRLVIDEMTADYTKFANSKGLSETYVFYVHVFRNAFIRMVRNIPTIFLFTIFGSSILIETMWQMKGMSYYMVRAIKFTDVFTVLGFATLSASLGIITTLIGDLLLAILDPRVSLK</sequence>
<evidence type="ECO:0000256" key="7">
    <source>
        <dbReference type="RuleBase" id="RU363032"/>
    </source>
</evidence>
<evidence type="ECO:0000256" key="6">
    <source>
        <dbReference type="ARBA" id="ARBA00023136"/>
    </source>
</evidence>
<feature type="transmembrane region" description="Helical" evidence="7">
    <location>
        <begin position="231"/>
        <end position="254"/>
    </location>
</feature>
<dbReference type="NCBIfam" id="NF043081">
    <property type="entry name" value="MMSYN1_0165"/>
    <property type="match status" value="1"/>
</dbReference>
<dbReference type="Gene3D" id="1.10.3720.10">
    <property type="entry name" value="MetI-like"/>
    <property type="match status" value="1"/>
</dbReference>
<evidence type="ECO:0000313" key="10">
    <source>
        <dbReference type="Proteomes" id="UP000233419"/>
    </source>
</evidence>
<dbReference type="RefSeq" id="WP_051591895.1">
    <property type="nucleotide sequence ID" value="NZ_CP025257.1"/>
</dbReference>
<dbReference type="EMBL" id="CP025257">
    <property type="protein sequence ID" value="AUF83397.1"/>
    <property type="molecule type" value="Genomic_DNA"/>
</dbReference>
<evidence type="ECO:0000256" key="5">
    <source>
        <dbReference type="ARBA" id="ARBA00022989"/>
    </source>
</evidence>
<evidence type="ECO:0000313" key="9">
    <source>
        <dbReference type="EMBL" id="AUF83397.1"/>
    </source>
</evidence>
<feature type="transmembrane region" description="Helical" evidence="7">
    <location>
        <begin position="335"/>
        <end position="356"/>
    </location>
</feature>
<keyword evidence="10" id="KW-1185">Reference proteome</keyword>
<dbReference type="OrthoDB" id="9773221at2"/>
<organism evidence="9 10">
    <name type="scientific">Mesoplasma syrphidae</name>
    <dbReference type="NCBI Taxonomy" id="225999"/>
    <lineage>
        <taxon>Bacteria</taxon>
        <taxon>Bacillati</taxon>
        <taxon>Mycoplasmatota</taxon>
        <taxon>Mollicutes</taxon>
        <taxon>Entomoplasmatales</taxon>
        <taxon>Entomoplasmataceae</taxon>
        <taxon>Mesoplasma</taxon>
    </lineage>
</organism>
<feature type="transmembrane region" description="Helical" evidence="7">
    <location>
        <begin position="274"/>
        <end position="290"/>
    </location>
</feature>
<evidence type="ECO:0000256" key="3">
    <source>
        <dbReference type="ARBA" id="ARBA00022475"/>
    </source>
</evidence>
<dbReference type="AlphaFoldDB" id="A0A2K9C537"/>
<dbReference type="GO" id="GO:0055085">
    <property type="term" value="P:transmembrane transport"/>
    <property type="evidence" value="ECO:0007669"/>
    <property type="project" value="InterPro"/>
</dbReference>
<dbReference type="InterPro" id="IPR035906">
    <property type="entry name" value="MetI-like_sf"/>
</dbReference>
<evidence type="ECO:0000259" key="8">
    <source>
        <dbReference type="PROSITE" id="PS50928"/>
    </source>
</evidence>
<dbReference type="SUPFAM" id="SSF161098">
    <property type="entry name" value="MetI-like"/>
    <property type="match status" value="1"/>
</dbReference>
<keyword evidence="3" id="KW-1003">Cell membrane</keyword>
<keyword evidence="5 7" id="KW-1133">Transmembrane helix</keyword>